<evidence type="ECO:0000313" key="3">
    <source>
        <dbReference type="Proteomes" id="UP000039324"/>
    </source>
</evidence>
<dbReference type="EMBL" id="CDSF01000144">
    <property type="protein sequence ID" value="CEP03286.1"/>
    <property type="molecule type" value="Genomic_DNA"/>
</dbReference>
<evidence type="ECO:0000313" key="4">
    <source>
        <dbReference type="Proteomes" id="UP000290189"/>
    </source>
</evidence>
<evidence type="ECO:0000313" key="2">
    <source>
        <dbReference type="EMBL" id="SPQ95522.1"/>
    </source>
</evidence>
<sequence length="528" mass="58828">MIETRKRRTRPWDANSGLGSPLLLVLGFLDAWNCRILAQVSREWALCVRKRLHLSRRRLRLSLHVGPTGDLDMTSALAGDGRHLLVAGKSSGEVFRYDGAQGQWTTVHKYRTGSAEFLAGGRLFLVLNDWRFSGEPMEVYETAPVWRRIPIKCPYRWLQPIGVDESGRHMMAQYVPNIENREVRVVYIDLRTGTISDTQVTLRSGNRFSYDSVTVPGSASRSTRLLLRSEGQEAYPSPVLVGLESRMAFERALSYSELAHLVSPCGRWLSCGCWLTSSPLHGVEGSWFAASIVDIHASRNGMLRRVDFADGERNSIISSFSADGNFLLLGWRARRSSLPWEAMEIFDVNQLFDAYPASASPTCWFNDVDPVCRFSRSLALSGDTSTRLAITWAGDYVLVAEVSGISVLDPRRGGAQIAVLRADDLVGPSPVATRLGARILNIFCHGHVALVWQPTNRAGTIGSMRLCELATCRTLLTIADRIKFYEQLGETVYVSDDCRTVTLRRPDSTVQLFDCYGSRARLQSLSVA</sequence>
<keyword evidence="3" id="KW-1185">Reference proteome</keyword>
<dbReference type="InterPro" id="IPR011044">
    <property type="entry name" value="Quino_amine_DH_bsu"/>
</dbReference>
<dbReference type="EMBL" id="OVEO01000004">
    <property type="protein sequence ID" value="SPQ95522.1"/>
    <property type="molecule type" value="Genomic_DNA"/>
</dbReference>
<dbReference type="SUPFAM" id="SSF50969">
    <property type="entry name" value="YVTN repeat-like/Quinoprotein amine dehydrogenase"/>
    <property type="match status" value="1"/>
</dbReference>
<organism evidence="1 3">
    <name type="scientific">Plasmodiophora brassicae</name>
    <name type="common">Clubroot disease agent</name>
    <dbReference type="NCBI Taxonomy" id="37360"/>
    <lineage>
        <taxon>Eukaryota</taxon>
        <taxon>Sar</taxon>
        <taxon>Rhizaria</taxon>
        <taxon>Endomyxa</taxon>
        <taxon>Phytomyxea</taxon>
        <taxon>Plasmodiophorida</taxon>
        <taxon>Plasmodiophoridae</taxon>
        <taxon>Plasmodiophora</taxon>
    </lineage>
</organism>
<reference evidence="2 4" key="2">
    <citation type="submission" date="2018-03" db="EMBL/GenBank/DDBJ databases">
        <authorList>
            <person name="Fogelqvist J."/>
        </authorList>
    </citation>
    <scope>NUCLEOTIDE SEQUENCE [LARGE SCALE GENOMIC DNA]</scope>
</reference>
<name>A0A0G4J7P3_PLABS</name>
<proteinExistence type="predicted"/>
<dbReference type="AlphaFoldDB" id="A0A0G4J7P3"/>
<geneLocation type="mitochondrion" evidence="2"/>
<gene>
    <name evidence="1" type="ORF">PBRA_003046</name>
    <name evidence="2" type="ORF">PLBR_LOCUS2737</name>
</gene>
<dbReference type="Proteomes" id="UP000039324">
    <property type="component" value="Unassembled WGS sequence"/>
</dbReference>
<keyword evidence="2" id="KW-0496">Mitochondrion</keyword>
<evidence type="ECO:0000313" key="1">
    <source>
        <dbReference type="EMBL" id="CEP03286.1"/>
    </source>
</evidence>
<accession>A0A0G4J7P3</accession>
<dbReference type="Proteomes" id="UP000290189">
    <property type="component" value="Unassembled WGS sequence"/>
</dbReference>
<reference evidence="1 3" key="1">
    <citation type="submission" date="2015-02" db="EMBL/GenBank/DDBJ databases">
        <authorList>
            <person name="Chooi Y.-H."/>
        </authorList>
    </citation>
    <scope>NUCLEOTIDE SEQUENCE [LARGE SCALE GENOMIC DNA]</scope>
    <source>
        <strain evidence="1">E3</strain>
    </source>
</reference>
<protein>
    <submittedName>
        <fullName evidence="1">Uncharacterized protein</fullName>
    </submittedName>
</protein>